<evidence type="ECO:0000256" key="3">
    <source>
        <dbReference type="ARBA" id="ARBA00022618"/>
    </source>
</evidence>
<evidence type="ECO:0000256" key="5">
    <source>
        <dbReference type="ARBA" id="ARBA00022989"/>
    </source>
</evidence>
<evidence type="ECO:0000256" key="2">
    <source>
        <dbReference type="ARBA" id="ARBA00022519"/>
    </source>
</evidence>
<keyword evidence="4 9" id="KW-0812">Transmembrane</keyword>
<protein>
    <recommendedName>
        <fullName evidence="8">Cell division protein ZipA</fullName>
    </recommendedName>
</protein>
<evidence type="ECO:0000256" key="8">
    <source>
        <dbReference type="RuleBase" id="RU003612"/>
    </source>
</evidence>
<feature type="compositionally biased region" description="Low complexity" evidence="10">
    <location>
        <begin position="111"/>
        <end position="124"/>
    </location>
</feature>
<name>A0A2P7NZF8_9PROT</name>
<evidence type="ECO:0000256" key="6">
    <source>
        <dbReference type="ARBA" id="ARBA00023136"/>
    </source>
</evidence>
<dbReference type="InterPro" id="IPR036765">
    <property type="entry name" value="ZipA_FtsZ-bd_C_sf"/>
</dbReference>
<keyword evidence="1 9" id="KW-1003">Cell membrane</keyword>
<dbReference type="SMART" id="SM00771">
    <property type="entry name" value="ZipA_C"/>
    <property type="match status" value="1"/>
</dbReference>
<dbReference type="GO" id="GO:0032153">
    <property type="term" value="C:cell division site"/>
    <property type="evidence" value="ECO:0007669"/>
    <property type="project" value="TreeGrafter"/>
</dbReference>
<dbReference type="EMBL" id="PXXU01000002">
    <property type="protein sequence ID" value="PSJ18849.1"/>
    <property type="molecule type" value="Genomic_DNA"/>
</dbReference>
<dbReference type="OrthoDB" id="8521018at2"/>
<feature type="transmembrane region" description="Helical" evidence="11">
    <location>
        <begin position="12"/>
        <end position="30"/>
    </location>
</feature>
<reference evidence="13 14" key="1">
    <citation type="submission" date="2018-03" db="EMBL/GenBank/DDBJ databases">
        <title>Draft genome of Nitrosomonas supralitoralis APG5.</title>
        <authorList>
            <person name="Urakawa H."/>
            <person name="Lopez J.V."/>
        </authorList>
    </citation>
    <scope>NUCLEOTIDE SEQUENCE [LARGE SCALE GENOMIC DNA]</scope>
    <source>
        <strain evidence="13 14">APG5</strain>
    </source>
</reference>
<evidence type="ECO:0000256" key="9">
    <source>
        <dbReference type="RuleBase" id="RU003613"/>
    </source>
</evidence>
<evidence type="ECO:0000256" key="10">
    <source>
        <dbReference type="SAM" id="MobiDB-lite"/>
    </source>
</evidence>
<evidence type="ECO:0000259" key="12">
    <source>
        <dbReference type="SMART" id="SM00771"/>
    </source>
</evidence>
<sequence>MEILTMSDLQVSLIIIGIIVIAAVAGFNWLQQLRYQRKIQAAFDHEHDDILLDTHNSDEPFQRIEPKFNKKTSSDSALDNVIQTNDQYDLPPAESKKTLVTPTPAHPTNITSQASSGTSSTATSPLLDYDSNTNYIVNIRSDSVIANTHIAKLLQRKFDFGKPVFWLGQQDKDEPWQEITNESNVDSDGYCHLKGCLQLADRSGPISEVNLSKFRDLVLDFSSHVNASAECPDIVSTNEKAVKLDRFCAEVDVMIGINIISKDDGAFVGTKIRALAEASGFRLESDGLFKYRDDSNNILFTLNNYESAPFLLENIKSLTTHGVTFLLDVPRVAHGERVFDQMTHLAKIFTNTLGGIMVDDNRVPLSDSGIQKSKQQLIEIQSLMKKNHINSGSPSALRLFV</sequence>
<dbReference type="Pfam" id="PF04354">
    <property type="entry name" value="ZipA_C"/>
    <property type="match status" value="1"/>
</dbReference>
<comment type="subcellular location">
    <subcellularLocation>
        <location evidence="9">Cell inner membrane</location>
        <topology evidence="9">Single-pass type I membrane protein</topology>
    </subcellularLocation>
</comment>
<evidence type="ECO:0000313" key="13">
    <source>
        <dbReference type="EMBL" id="PSJ18849.1"/>
    </source>
</evidence>
<dbReference type="RefSeq" id="WP_106705446.1">
    <property type="nucleotide sequence ID" value="NZ_PXXU01000002.1"/>
</dbReference>
<dbReference type="SUPFAM" id="SSF64383">
    <property type="entry name" value="Cell-division protein ZipA, C-terminal domain"/>
    <property type="match status" value="1"/>
</dbReference>
<dbReference type="Proteomes" id="UP000241912">
    <property type="component" value="Unassembled WGS sequence"/>
</dbReference>
<keyword evidence="7 8" id="KW-0131">Cell cycle</keyword>
<evidence type="ECO:0000256" key="1">
    <source>
        <dbReference type="ARBA" id="ARBA00022475"/>
    </source>
</evidence>
<dbReference type="PANTHER" id="PTHR38685:SF1">
    <property type="entry name" value="CELL DIVISION PROTEIN ZIPA"/>
    <property type="match status" value="1"/>
</dbReference>
<organism evidence="13 14">
    <name type="scientific">Nitrosomonas supralitoralis</name>
    <dbReference type="NCBI Taxonomy" id="2116706"/>
    <lineage>
        <taxon>Bacteria</taxon>
        <taxon>Pseudomonadati</taxon>
        <taxon>Pseudomonadota</taxon>
        <taxon>Betaproteobacteria</taxon>
        <taxon>Nitrosomonadales</taxon>
        <taxon>Nitrosomonadaceae</taxon>
        <taxon>Nitrosomonas</taxon>
    </lineage>
</organism>
<comment type="caution">
    <text evidence="13">The sequence shown here is derived from an EMBL/GenBank/DDBJ whole genome shotgun (WGS) entry which is preliminary data.</text>
</comment>
<accession>A0A2P7NZF8</accession>
<evidence type="ECO:0000256" key="11">
    <source>
        <dbReference type="SAM" id="Phobius"/>
    </source>
</evidence>
<evidence type="ECO:0000256" key="4">
    <source>
        <dbReference type="ARBA" id="ARBA00022692"/>
    </source>
</evidence>
<dbReference type="InterPro" id="IPR007449">
    <property type="entry name" value="ZipA_FtsZ-bd_C"/>
</dbReference>
<dbReference type="GO" id="GO:0005886">
    <property type="term" value="C:plasma membrane"/>
    <property type="evidence" value="ECO:0007669"/>
    <property type="project" value="UniProtKB-SubCell"/>
</dbReference>
<feature type="region of interest" description="Disordered" evidence="10">
    <location>
        <begin position="86"/>
        <end position="124"/>
    </location>
</feature>
<evidence type="ECO:0000313" key="14">
    <source>
        <dbReference type="Proteomes" id="UP000241912"/>
    </source>
</evidence>
<dbReference type="PANTHER" id="PTHR38685">
    <property type="entry name" value="CELL DIVISION PROTEIN ZIPA"/>
    <property type="match status" value="1"/>
</dbReference>
<dbReference type="InterPro" id="IPR011919">
    <property type="entry name" value="Cell_div_ZipA"/>
</dbReference>
<feature type="compositionally biased region" description="Polar residues" evidence="10">
    <location>
        <begin position="98"/>
        <end position="110"/>
    </location>
</feature>
<dbReference type="Gene3D" id="3.30.1400.10">
    <property type="entry name" value="ZipA, C-terminal FtsZ-binding domain"/>
    <property type="match status" value="1"/>
</dbReference>
<gene>
    <name evidence="13" type="ORF">C7H79_01090</name>
</gene>
<proteinExistence type="inferred from homology"/>
<keyword evidence="14" id="KW-1185">Reference proteome</keyword>
<keyword evidence="6 9" id="KW-0472">Membrane</keyword>
<keyword evidence="2 9" id="KW-0997">Cell inner membrane</keyword>
<comment type="function">
    <text evidence="8">Essential cell division protein that stabilizes the FtsZ protofilaments by cross-linking them and that serves as a cytoplasmic membrane anchor for the Z ring. Also required for the recruitment to the septal ring of downstream cell division proteins.</text>
</comment>
<keyword evidence="3 8" id="KW-0132">Cell division</keyword>
<dbReference type="AlphaFoldDB" id="A0A2P7NZF8"/>
<keyword evidence="5 11" id="KW-1133">Transmembrane helix</keyword>
<dbReference type="GO" id="GO:0000917">
    <property type="term" value="P:division septum assembly"/>
    <property type="evidence" value="ECO:0007669"/>
    <property type="project" value="TreeGrafter"/>
</dbReference>
<feature type="domain" description="ZipA C-terminal FtsZ-binding" evidence="12">
    <location>
        <begin position="251"/>
        <end position="377"/>
    </location>
</feature>
<evidence type="ECO:0000256" key="7">
    <source>
        <dbReference type="ARBA" id="ARBA00023306"/>
    </source>
</evidence>
<comment type="similarity">
    <text evidence="8">Belongs to the ZipA family.</text>
</comment>